<comment type="caution">
    <text evidence="1">The sequence shown here is derived from an EMBL/GenBank/DDBJ whole genome shotgun (WGS) entry which is preliminary data.</text>
</comment>
<gene>
    <name evidence="1" type="ORF">FMOSSE_LOCUS5846</name>
</gene>
<proteinExistence type="predicted"/>
<reference evidence="1" key="1">
    <citation type="submission" date="2021-06" db="EMBL/GenBank/DDBJ databases">
        <authorList>
            <person name="Kallberg Y."/>
            <person name="Tangrot J."/>
            <person name="Rosling A."/>
        </authorList>
    </citation>
    <scope>NUCLEOTIDE SEQUENCE</scope>
    <source>
        <strain evidence="1">87-6 pot B 2015</strain>
    </source>
</reference>
<organism evidence="1 2">
    <name type="scientific">Funneliformis mosseae</name>
    <name type="common">Endomycorrhizal fungus</name>
    <name type="synonym">Glomus mosseae</name>
    <dbReference type="NCBI Taxonomy" id="27381"/>
    <lineage>
        <taxon>Eukaryota</taxon>
        <taxon>Fungi</taxon>
        <taxon>Fungi incertae sedis</taxon>
        <taxon>Mucoromycota</taxon>
        <taxon>Glomeromycotina</taxon>
        <taxon>Glomeromycetes</taxon>
        <taxon>Glomerales</taxon>
        <taxon>Glomeraceae</taxon>
        <taxon>Funneliformis</taxon>
    </lineage>
</organism>
<name>A0A9N9AQP8_FUNMO</name>
<protein>
    <submittedName>
        <fullName evidence="1">4121_t:CDS:1</fullName>
    </submittedName>
</protein>
<evidence type="ECO:0000313" key="2">
    <source>
        <dbReference type="Proteomes" id="UP000789375"/>
    </source>
</evidence>
<accession>A0A9N9AQP8</accession>
<evidence type="ECO:0000313" key="1">
    <source>
        <dbReference type="EMBL" id="CAG8538154.1"/>
    </source>
</evidence>
<dbReference type="Proteomes" id="UP000789375">
    <property type="component" value="Unassembled WGS sequence"/>
</dbReference>
<keyword evidence="2" id="KW-1185">Reference proteome</keyword>
<dbReference type="EMBL" id="CAJVPP010001163">
    <property type="protein sequence ID" value="CAG8538154.1"/>
    <property type="molecule type" value="Genomic_DNA"/>
</dbReference>
<sequence>MSGTIKNVSNGDLEVWLRKIISPPICFEHIVKRDPNMWGHVHFRTHENASEFYLYHGRGNIFWEIKGFCPIVIETDTAYREYQPYALFDLHENCQGSDMYWFMLLHAVLANDLEVTLK</sequence>
<dbReference type="AlphaFoldDB" id="A0A9N9AQP8"/>